<keyword evidence="2" id="KW-1185">Reference proteome</keyword>
<dbReference type="EMBL" id="JAIMJA010000019">
    <property type="protein sequence ID" value="MCE2596387.1"/>
    <property type="molecule type" value="Genomic_DNA"/>
</dbReference>
<accession>A0ABS8WDK3</accession>
<reference evidence="1 2" key="1">
    <citation type="journal article" date="2022" name="Environ. Microbiol. Rep.">
        <title>Eco-phylogenetic analyses reveal divergent evolution of vitamin B12 metabolism in the marine bacterial family 'Psychromonadaceae'.</title>
        <authorList>
            <person name="Jin X."/>
            <person name="Yang Y."/>
            <person name="Cao H."/>
            <person name="Gao B."/>
            <person name="Zhao Z."/>
        </authorList>
    </citation>
    <scope>NUCLEOTIDE SEQUENCE [LARGE SCALE GENOMIC DNA]</scope>
    <source>
        <strain evidence="1 2">MKS20</strain>
    </source>
</reference>
<gene>
    <name evidence="1" type="ORF">K6Y31_16440</name>
</gene>
<dbReference type="RefSeq" id="WP_233054030.1">
    <property type="nucleotide sequence ID" value="NZ_JAIMJA010000019.1"/>
</dbReference>
<proteinExistence type="predicted"/>
<sequence length="137" mass="15886">MSFNLLGLITDGSCQLNIEKLSEQLSSFFKETENFSIEYEDDPFEEESQNLLLRWGDWWIRVFFESGELVAQSSCEIAEILPPNSVEGLSGVDKRVRVLFADDEQREFTNEILYMMVFLETIPGTIIYDPQKNELLD</sequence>
<evidence type="ECO:0000313" key="1">
    <source>
        <dbReference type="EMBL" id="MCE2596387.1"/>
    </source>
</evidence>
<comment type="caution">
    <text evidence="1">The sequence shown here is derived from an EMBL/GenBank/DDBJ whole genome shotgun (WGS) entry which is preliminary data.</text>
</comment>
<name>A0ABS8WDK3_9GAMM</name>
<evidence type="ECO:0000313" key="2">
    <source>
        <dbReference type="Proteomes" id="UP001201273"/>
    </source>
</evidence>
<organism evidence="1 2">
    <name type="scientific">Motilimonas cestriensis</name>
    <dbReference type="NCBI Taxonomy" id="2742685"/>
    <lineage>
        <taxon>Bacteria</taxon>
        <taxon>Pseudomonadati</taxon>
        <taxon>Pseudomonadota</taxon>
        <taxon>Gammaproteobacteria</taxon>
        <taxon>Alteromonadales</taxon>
        <taxon>Alteromonadales genera incertae sedis</taxon>
        <taxon>Motilimonas</taxon>
    </lineage>
</organism>
<dbReference type="Proteomes" id="UP001201273">
    <property type="component" value="Unassembled WGS sequence"/>
</dbReference>
<protein>
    <submittedName>
        <fullName evidence="1">Uncharacterized protein</fullName>
    </submittedName>
</protein>